<accession>A0A1Z1FEF5</accession>
<evidence type="ECO:0000259" key="6">
    <source>
        <dbReference type="PROSITE" id="PS51123"/>
    </source>
</evidence>
<organism evidence="7 8">
    <name type="scientific">Croceicoccus marinus</name>
    <dbReference type="NCBI Taxonomy" id="450378"/>
    <lineage>
        <taxon>Bacteria</taxon>
        <taxon>Pseudomonadati</taxon>
        <taxon>Pseudomonadota</taxon>
        <taxon>Alphaproteobacteria</taxon>
        <taxon>Sphingomonadales</taxon>
        <taxon>Erythrobacteraceae</taxon>
        <taxon>Croceicoccus</taxon>
    </lineage>
</organism>
<keyword evidence="8" id="KW-1185">Reference proteome</keyword>
<keyword evidence="2 4" id="KW-0472">Membrane</keyword>
<dbReference type="CDD" id="cd07185">
    <property type="entry name" value="OmpA_C-like"/>
    <property type="match status" value="1"/>
</dbReference>
<dbReference type="GO" id="GO:0009279">
    <property type="term" value="C:cell outer membrane"/>
    <property type="evidence" value="ECO:0007669"/>
    <property type="project" value="UniProtKB-SubCell"/>
</dbReference>
<dbReference type="Pfam" id="PF00691">
    <property type="entry name" value="OmpA"/>
    <property type="match status" value="1"/>
</dbReference>
<reference evidence="7 8" key="1">
    <citation type="submission" date="2017-01" db="EMBL/GenBank/DDBJ databases">
        <title>Complete genome sequence of esterase-producing bacterium Croceicoccus marinus E4A9.</title>
        <authorList>
            <person name="Wu Y.-H."/>
            <person name="Cheng H."/>
            <person name="Xu L."/>
            <person name="Huo Y.-Y."/>
            <person name="Wang C.-S."/>
            <person name="Xu X.-W."/>
        </authorList>
    </citation>
    <scope>NUCLEOTIDE SEQUENCE [LARGE SCALE GENOMIC DNA]</scope>
    <source>
        <strain evidence="7 8">E4A9</strain>
    </source>
</reference>
<dbReference type="InterPro" id="IPR006665">
    <property type="entry name" value="OmpA-like"/>
</dbReference>
<gene>
    <name evidence="7" type="ORF">A9D14_03025</name>
</gene>
<evidence type="ECO:0000256" key="1">
    <source>
        <dbReference type="ARBA" id="ARBA00004442"/>
    </source>
</evidence>
<dbReference type="SUPFAM" id="SSF103088">
    <property type="entry name" value="OmpA-like"/>
    <property type="match status" value="1"/>
</dbReference>
<sequence length="223" mass="24017">MAQYEVQTGQDLTALGDDELRDALQMRYDASLAATLDPAIVNATDARFHWASEAKVQCAIALGFMKNDLRDGDSIRKCNAAYERLMTPPAPPAPPLPPPPPEPVRPPICDQSVNTVFFDFDSRSAPPTAAATARFLQSNTQTCGWTGFDVVGHTDRSGSEAYNQALSIDRAEAVADVMTAQGIPETMISITGRGESDPAVPTVDGERNPQNRRVTVSIRQGAE</sequence>
<evidence type="ECO:0000256" key="4">
    <source>
        <dbReference type="PROSITE-ProRule" id="PRU00473"/>
    </source>
</evidence>
<dbReference type="EMBL" id="CP019602">
    <property type="protein sequence ID" value="ARU17201.1"/>
    <property type="molecule type" value="Genomic_DNA"/>
</dbReference>
<dbReference type="PROSITE" id="PS51123">
    <property type="entry name" value="OMPA_2"/>
    <property type="match status" value="1"/>
</dbReference>
<feature type="region of interest" description="Disordered" evidence="5">
    <location>
        <begin position="188"/>
        <end position="223"/>
    </location>
</feature>
<dbReference type="STRING" id="450378.GCA_001661675_00603"/>
<evidence type="ECO:0000313" key="8">
    <source>
        <dbReference type="Proteomes" id="UP000195807"/>
    </source>
</evidence>
<protein>
    <recommendedName>
        <fullName evidence="6">OmpA-like domain-containing protein</fullName>
    </recommendedName>
</protein>
<proteinExistence type="predicted"/>
<evidence type="ECO:0000256" key="2">
    <source>
        <dbReference type="ARBA" id="ARBA00023136"/>
    </source>
</evidence>
<evidence type="ECO:0000256" key="3">
    <source>
        <dbReference type="ARBA" id="ARBA00023237"/>
    </source>
</evidence>
<evidence type="ECO:0000313" key="7">
    <source>
        <dbReference type="EMBL" id="ARU17201.1"/>
    </source>
</evidence>
<name>A0A1Z1FEF5_9SPHN</name>
<dbReference type="Proteomes" id="UP000195807">
    <property type="component" value="Chromosome"/>
</dbReference>
<keyword evidence="3" id="KW-0998">Cell outer membrane</keyword>
<feature type="domain" description="OmpA-like" evidence="6">
    <location>
        <begin position="109"/>
        <end position="222"/>
    </location>
</feature>
<dbReference type="InterPro" id="IPR050330">
    <property type="entry name" value="Bact_OuterMem_StrucFunc"/>
</dbReference>
<dbReference type="InterPro" id="IPR036737">
    <property type="entry name" value="OmpA-like_sf"/>
</dbReference>
<dbReference type="InterPro" id="IPR006664">
    <property type="entry name" value="OMP_bac"/>
</dbReference>
<evidence type="ECO:0000256" key="5">
    <source>
        <dbReference type="SAM" id="MobiDB-lite"/>
    </source>
</evidence>
<dbReference type="KEGG" id="cman:A9D14_03025"/>
<feature type="compositionally biased region" description="Polar residues" evidence="5">
    <location>
        <begin position="211"/>
        <end position="223"/>
    </location>
</feature>
<dbReference type="Gene3D" id="3.30.1330.60">
    <property type="entry name" value="OmpA-like domain"/>
    <property type="match status" value="1"/>
</dbReference>
<dbReference type="PANTHER" id="PTHR30329">
    <property type="entry name" value="STATOR ELEMENT OF FLAGELLAR MOTOR COMPLEX"/>
    <property type="match status" value="1"/>
</dbReference>
<dbReference type="AlphaFoldDB" id="A0A1Z1FEF5"/>
<dbReference type="PRINTS" id="PR01021">
    <property type="entry name" value="OMPADOMAIN"/>
</dbReference>
<dbReference type="PANTHER" id="PTHR30329:SF21">
    <property type="entry name" value="LIPOPROTEIN YIAD-RELATED"/>
    <property type="match status" value="1"/>
</dbReference>
<comment type="subcellular location">
    <subcellularLocation>
        <location evidence="1">Cell outer membrane</location>
    </subcellularLocation>
</comment>